<gene>
    <name evidence="7" type="ORF">HPS55_07935</name>
</gene>
<keyword evidence="2" id="KW-0201">Cytochrome c-type biogenesis</keyword>
<dbReference type="GeneID" id="82157696"/>
<accession>A0ABX2AVW7</accession>
<dbReference type="InterPro" id="IPR013766">
    <property type="entry name" value="Thioredoxin_domain"/>
</dbReference>
<evidence type="ECO:0000256" key="2">
    <source>
        <dbReference type="ARBA" id="ARBA00022748"/>
    </source>
</evidence>
<evidence type="ECO:0000256" key="4">
    <source>
        <dbReference type="ARBA" id="ARBA00023284"/>
    </source>
</evidence>
<feature type="chain" id="PRO_5045264390" evidence="5">
    <location>
        <begin position="21"/>
        <end position="321"/>
    </location>
</feature>
<keyword evidence="4" id="KW-0676">Redox-active center</keyword>
<evidence type="ECO:0000256" key="1">
    <source>
        <dbReference type="ARBA" id="ARBA00004196"/>
    </source>
</evidence>
<feature type="domain" description="Thioredoxin" evidence="6">
    <location>
        <begin position="33"/>
        <end position="183"/>
    </location>
</feature>
<reference evidence="7 8" key="1">
    <citation type="submission" date="2020-05" db="EMBL/GenBank/DDBJ databases">
        <title>Distinct polysaccharide utilization as determinants for interspecies competition between intestinal Prevotella spp.</title>
        <authorList>
            <person name="Galvez E.J.C."/>
            <person name="Iljazovic A."/>
            <person name="Strowig T."/>
        </authorList>
    </citation>
    <scope>NUCLEOTIDE SEQUENCE [LARGE SCALE GENOMIC DNA]</scope>
    <source>
        <strain evidence="7 8">PROD</strain>
    </source>
</reference>
<evidence type="ECO:0000313" key="8">
    <source>
        <dbReference type="Proteomes" id="UP001193734"/>
    </source>
</evidence>
<dbReference type="CDD" id="cd02966">
    <property type="entry name" value="TlpA_like_family"/>
    <property type="match status" value="1"/>
</dbReference>
<dbReference type="InterPro" id="IPR037682">
    <property type="entry name" value="TonB_C"/>
</dbReference>
<keyword evidence="3" id="KW-1015">Disulfide bond</keyword>
<dbReference type="SUPFAM" id="SSF52833">
    <property type="entry name" value="Thioredoxin-like"/>
    <property type="match status" value="1"/>
</dbReference>
<dbReference type="Pfam" id="PF03544">
    <property type="entry name" value="TonB_C"/>
    <property type="match status" value="1"/>
</dbReference>
<dbReference type="SUPFAM" id="SSF74653">
    <property type="entry name" value="TolA/TonB C-terminal domain"/>
    <property type="match status" value="1"/>
</dbReference>
<feature type="signal peptide" evidence="5">
    <location>
        <begin position="1"/>
        <end position="20"/>
    </location>
</feature>
<proteinExistence type="predicted"/>
<sequence length="321" mass="35856">MNRIILLVIMLIGVVAGVAAQDDADAKYASELLKPGVEAPDFTISNSGSSYDGTSLSSLRGKYVVVDFWASWCPDCRKDIRKIRWMNRRFASDSIVFVGVSFDKSEEAWRKCIADSSMTWMQHREQKPWKETKISKDYNIKWIPSIYLIGPDGRVVLGTVMPDKLRKALGDIAPEAAARGKRAVSGDIPKVAGISGIADFDRFPGGCDALQKYLKRNMQYPDMATKLQAAGHVVMHYTVNPDGSITDITATDCKLEYINTAMLDKYTAEQQGEMRKECVRLFAKEGYRLIKSMPKWKAARNGGPLKITLPLNFTGVELIER</sequence>
<comment type="caution">
    <text evidence="7">The sequence shown here is derived from an EMBL/GenBank/DDBJ whole genome shotgun (WGS) entry which is preliminary data.</text>
</comment>
<keyword evidence="8" id="KW-1185">Reference proteome</keyword>
<protein>
    <submittedName>
        <fullName evidence="7">Redoxin domain-containing protein</fullName>
    </submittedName>
</protein>
<dbReference type="InterPro" id="IPR050553">
    <property type="entry name" value="Thioredoxin_ResA/DsbE_sf"/>
</dbReference>
<evidence type="ECO:0000259" key="6">
    <source>
        <dbReference type="PROSITE" id="PS51352"/>
    </source>
</evidence>
<evidence type="ECO:0000256" key="5">
    <source>
        <dbReference type="SAM" id="SignalP"/>
    </source>
</evidence>
<keyword evidence="5" id="KW-0732">Signal</keyword>
<dbReference type="RefSeq" id="WP_172177522.1">
    <property type="nucleotide sequence ID" value="NZ_CASGIA010000028.1"/>
</dbReference>
<dbReference type="Gene3D" id="3.30.1150.10">
    <property type="match status" value="1"/>
</dbReference>
<dbReference type="EMBL" id="JABKKE010000011">
    <property type="protein sequence ID" value="NPE14256.1"/>
    <property type="molecule type" value="Genomic_DNA"/>
</dbReference>
<evidence type="ECO:0000313" key="7">
    <source>
        <dbReference type="EMBL" id="NPE14256.1"/>
    </source>
</evidence>
<dbReference type="PANTHER" id="PTHR42852">
    <property type="entry name" value="THIOL:DISULFIDE INTERCHANGE PROTEIN DSBE"/>
    <property type="match status" value="1"/>
</dbReference>
<dbReference type="Proteomes" id="UP001193734">
    <property type="component" value="Unassembled WGS sequence"/>
</dbReference>
<dbReference type="PANTHER" id="PTHR42852:SF6">
    <property type="entry name" value="THIOL:DISULFIDE INTERCHANGE PROTEIN DSBE"/>
    <property type="match status" value="1"/>
</dbReference>
<dbReference type="InterPro" id="IPR012336">
    <property type="entry name" value="Thioredoxin-like_fold"/>
</dbReference>
<dbReference type="PROSITE" id="PS51352">
    <property type="entry name" value="THIOREDOXIN_2"/>
    <property type="match status" value="1"/>
</dbReference>
<organism evidence="7 8">
    <name type="scientific">Xylanibacter rodentium</name>
    <dbReference type="NCBI Taxonomy" id="2736289"/>
    <lineage>
        <taxon>Bacteria</taxon>
        <taxon>Pseudomonadati</taxon>
        <taxon>Bacteroidota</taxon>
        <taxon>Bacteroidia</taxon>
        <taxon>Bacteroidales</taxon>
        <taxon>Prevotellaceae</taxon>
        <taxon>Xylanibacter</taxon>
    </lineage>
</organism>
<evidence type="ECO:0000256" key="3">
    <source>
        <dbReference type="ARBA" id="ARBA00023157"/>
    </source>
</evidence>
<dbReference type="InterPro" id="IPR036249">
    <property type="entry name" value="Thioredoxin-like_sf"/>
</dbReference>
<dbReference type="Pfam" id="PF13905">
    <property type="entry name" value="Thioredoxin_8"/>
    <property type="match status" value="1"/>
</dbReference>
<name>A0ABX2AVW7_9BACT</name>
<comment type="subcellular location">
    <subcellularLocation>
        <location evidence="1">Cell envelope</location>
    </subcellularLocation>
</comment>
<dbReference type="Gene3D" id="3.40.30.10">
    <property type="entry name" value="Glutaredoxin"/>
    <property type="match status" value="1"/>
</dbReference>